<comment type="caution">
    <text evidence="1">The sequence shown here is derived from an EMBL/GenBank/DDBJ whole genome shotgun (WGS) entry which is preliminary data.</text>
</comment>
<evidence type="ECO:0000313" key="2">
    <source>
        <dbReference type="Proteomes" id="UP000793456"/>
    </source>
</evidence>
<dbReference type="Proteomes" id="UP000793456">
    <property type="component" value="Chromosome VII"/>
</dbReference>
<dbReference type="EMBL" id="CM011680">
    <property type="protein sequence ID" value="TMS17569.1"/>
    <property type="molecule type" value="Genomic_DNA"/>
</dbReference>
<gene>
    <name evidence="1" type="ORF">E3U43_001638</name>
</gene>
<organism evidence="1 2">
    <name type="scientific">Larimichthys crocea</name>
    <name type="common">Large yellow croaker</name>
    <name type="synonym">Pseudosciaena crocea</name>
    <dbReference type="NCBI Taxonomy" id="215358"/>
    <lineage>
        <taxon>Eukaryota</taxon>
        <taxon>Metazoa</taxon>
        <taxon>Chordata</taxon>
        <taxon>Craniata</taxon>
        <taxon>Vertebrata</taxon>
        <taxon>Euteleostomi</taxon>
        <taxon>Actinopterygii</taxon>
        <taxon>Neopterygii</taxon>
        <taxon>Teleostei</taxon>
        <taxon>Neoteleostei</taxon>
        <taxon>Acanthomorphata</taxon>
        <taxon>Eupercaria</taxon>
        <taxon>Sciaenidae</taxon>
        <taxon>Larimichthys</taxon>
    </lineage>
</organism>
<feature type="non-terminal residue" evidence="1">
    <location>
        <position position="55"/>
    </location>
</feature>
<evidence type="ECO:0000313" key="1">
    <source>
        <dbReference type="EMBL" id="TMS17569.1"/>
    </source>
</evidence>
<keyword evidence="2" id="KW-1185">Reference proteome</keyword>
<proteinExistence type="predicted"/>
<name>A0ACD3RFW6_LARCR</name>
<sequence>MVVSKLLLLTRKKKKRKARRETRETSRDNRNRRGRIGGGEEEMDGAVGEEEMSAL</sequence>
<accession>A0ACD3RFW6</accession>
<protein>
    <submittedName>
        <fullName evidence="1">Uncharacterized protein</fullName>
    </submittedName>
</protein>
<reference evidence="1" key="1">
    <citation type="submission" date="2018-11" db="EMBL/GenBank/DDBJ databases">
        <title>The sequence and de novo assembly of Larimichthys crocea genome using PacBio and Hi-C technologies.</title>
        <authorList>
            <person name="Xu P."/>
            <person name="Chen B."/>
            <person name="Zhou Z."/>
            <person name="Ke Q."/>
            <person name="Wu Y."/>
            <person name="Bai H."/>
            <person name="Pu F."/>
        </authorList>
    </citation>
    <scope>NUCLEOTIDE SEQUENCE</scope>
    <source>
        <tissue evidence="1">Muscle</tissue>
    </source>
</reference>